<sequence length="69" mass="7675">MTRFRRPCRPGPFLANKIQEPDDPILSRNQEPGGERTASKNSPVSSCNHESRPANPDAKTKTNPLSLFL</sequence>
<proteinExistence type="predicted"/>
<reference evidence="2" key="2">
    <citation type="journal article" date="2015" name="Data Brief">
        <title>Shoot transcriptome of the giant reed, Arundo donax.</title>
        <authorList>
            <person name="Barrero R.A."/>
            <person name="Guerrero F.D."/>
            <person name="Moolhuijzen P."/>
            <person name="Goolsby J.A."/>
            <person name="Tidwell J."/>
            <person name="Bellgard S.E."/>
            <person name="Bellgard M.I."/>
        </authorList>
    </citation>
    <scope>NUCLEOTIDE SEQUENCE</scope>
    <source>
        <tissue evidence="2">Shoot tissue taken approximately 20 cm above the soil surface</tissue>
    </source>
</reference>
<evidence type="ECO:0000256" key="1">
    <source>
        <dbReference type="SAM" id="MobiDB-lite"/>
    </source>
</evidence>
<organism evidence="2">
    <name type="scientific">Arundo donax</name>
    <name type="common">Giant reed</name>
    <name type="synonym">Donax arundinaceus</name>
    <dbReference type="NCBI Taxonomy" id="35708"/>
    <lineage>
        <taxon>Eukaryota</taxon>
        <taxon>Viridiplantae</taxon>
        <taxon>Streptophyta</taxon>
        <taxon>Embryophyta</taxon>
        <taxon>Tracheophyta</taxon>
        <taxon>Spermatophyta</taxon>
        <taxon>Magnoliopsida</taxon>
        <taxon>Liliopsida</taxon>
        <taxon>Poales</taxon>
        <taxon>Poaceae</taxon>
        <taxon>PACMAD clade</taxon>
        <taxon>Arundinoideae</taxon>
        <taxon>Arundineae</taxon>
        <taxon>Arundo</taxon>
    </lineage>
</organism>
<feature type="compositionally biased region" description="Polar residues" evidence="1">
    <location>
        <begin position="39"/>
        <end position="48"/>
    </location>
</feature>
<accession>A0A0A9A364</accession>
<dbReference type="EMBL" id="GBRH01256413">
    <property type="protein sequence ID" value="JAD41482.1"/>
    <property type="molecule type" value="Transcribed_RNA"/>
</dbReference>
<name>A0A0A9A364_ARUDO</name>
<protein>
    <submittedName>
        <fullName evidence="2">Uncharacterized protein</fullName>
    </submittedName>
</protein>
<dbReference type="AlphaFoldDB" id="A0A0A9A364"/>
<reference evidence="2" key="1">
    <citation type="submission" date="2014-09" db="EMBL/GenBank/DDBJ databases">
        <authorList>
            <person name="Magalhaes I.L.F."/>
            <person name="Oliveira U."/>
            <person name="Santos F.R."/>
            <person name="Vidigal T.H.D.A."/>
            <person name="Brescovit A.D."/>
            <person name="Santos A.J."/>
        </authorList>
    </citation>
    <scope>NUCLEOTIDE SEQUENCE</scope>
    <source>
        <tissue evidence="2">Shoot tissue taken approximately 20 cm above the soil surface</tissue>
    </source>
</reference>
<feature type="region of interest" description="Disordered" evidence="1">
    <location>
        <begin position="1"/>
        <end position="69"/>
    </location>
</feature>
<evidence type="ECO:0000313" key="2">
    <source>
        <dbReference type="EMBL" id="JAD41482.1"/>
    </source>
</evidence>